<dbReference type="Proteomes" id="UP000192491">
    <property type="component" value="Unassembled WGS sequence"/>
</dbReference>
<evidence type="ECO:0008006" key="3">
    <source>
        <dbReference type="Google" id="ProtNLM"/>
    </source>
</evidence>
<reference evidence="1 2" key="1">
    <citation type="submission" date="2017-01" db="EMBL/GenBank/DDBJ databases">
        <title>Novel large sulfur bacteria in the metagenomes of groundwater-fed chemosynthetic microbial mats in the Lake Huron basin.</title>
        <authorList>
            <person name="Sharrar A.M."/>
            <person name="Flood B.E."/>
            <person name="Bailey J.V."/>
            <person name="Jones D.S."/>
            <person name="Biddanda B."/>
            <person name="Ruberg S.A."/>
            <person name="Marcus D.N."/>
            <person name="Dick G.J."/>
        </authorList>
    </citation>
    <scope>NUCLEOTIDE SEQUENCE [LARGE SCALE GENOMIC DNA]</scope>
    <source>
        <strain evidence="1">A8</strain>
    </source>
</reference>
<accession>A0A1Y1QQ67</accession>
<dbReference type="EMBL" id="MTEJ01000092">
    <property type="protein sequence ID" value="OQX11249.1"/>
    <property type="molecule type" value="Genomic_DNA"/>
</dbReference>
<organism evidence="1 2">
    <name type="scientific">Thiothrix lacustris</name>
    <dbReference type="NCBI Taxonomy" id="525917"/>
    <lineage>
        <taxon>Bacteria</taxon>
        <taxon>Pseudomonadati</taxon>
        <taxon>Pseudomonadota</taxon>
        <taxon>Gammaproteobacteria</taxon>
        <taxon>Thiotrichales</taxon>
        <taxon>Thiotrichaceae</taxon>
        <taxon>Thiothrix</taxon>
    </lineage>
</organism>
<comment type="caution">
    <text evidence="1">The sequence shown here is derived from an EMBL/GenBank/DDBJ whole genome shotgun (WGS) entry which is preliminary data.</text>
</comment>
<proteinExistence type="predicted"/>
<protein>
    <recommendedName>
        <fullName evidence="3">CopG family transcriptional regulator</fullName>
    </recommendedName>
</protein>
<gene>
    <name evidence="1" type="ORF">BWK73_18155</name>
</gene>
<dbReference type="AlphaFoldDB" id="A0A1Y1QQ67"/>
<evidence type="ECO:0000313" key="2">
    <source>
        <dbReference type="Proteomes" id="UP000192491"/>
    </source>
</evidence>
<sequence length="94" mass="10515">MKIEQLKTRLSKDRPMTTITLRMPVDVVDDLKRIAPLLGFNGYQGLLKAYVGQGLRRDLERLDNDAVTALVSSLKRHGVSESVITEALNEAAHR</sequence>
<evidence type="ECO:0000313" key="1">
    <source>
        <dbReference type="EMBL" id="OQX11249.1"/>
    </source>
</evidence>
<name>A0A1Y1QQ67_9GAMM</name>